<dbReference type="InterPro" id="IPR023214">
    <property type="entry name" value="HAD_sf"/>
</dbReference>
<proteinExistence type="predicted"/>
<dbReference type="Proteomes" id="UP000198806">
    <property type="component" value="Unassembled WGS sequence"/>
</dbReference>
<dbReference type="AlphaFoldDB" id="A0A1I5D6M7"/>
<evidence type="ECO:0000313" key="2">
    <source>
        <dbReference type="Proteomes" id="UP000198806"/>
    </source>
</evidence>
<dbReference type="Pfam" id="PF00702">
    <property type="entry name" value="Hydrolase"/>
    <property type="match status" value="1"/>
</dbReference>
<dbReference type="EMBL" id="FOWD01000005">
    <property type="protein sequence ID" value="SFN94924.1"/>
    <property type="molecule type" value="Genomic_DNA"/>
</dbReference>
<dbReference type="SFLD" id="SFLDG01129">
    <property type="entry name" value="C1.5:_HAD__Beta-PGM__Phosphata"/>
    <property type="match status" value="1"/>
</dbReference>
<dbReference type="InterPro" id="IPR036412">
    <property type="entry name" value="HAD-like_sf"/>
</dbReference>
<gene>
    <name evidence="1" type="ORF">SAMN04489757_10525</name>
</gene>
<dbReference type="CDD" id="cd02603">
    <property type="entry name" value="HAD_sEH-N_like"/>
    <property type="match status" value="1"/>
</dbReference>
<reference evidence="1 2" key="1">
    <citation type="submission" date="2016-10" db="EMBL/GenBank/DDBJ databases">
        <authorList>
            <person name="de Groot N.N."/>
        </authorList>
    </citation>
    <scope>NUCLEOTIDE SEQUENCE [LARGE SCALE GENOMIC DNA]</scope>
    <source>
        <strain evidence="1 2">DSM 1283</strain>
    </source>
</reference>
<keyword evidence="2" id="KW-1185">Reference proteome</keyword>
<accession>A0A1I5D6M7</accession>
<dbReference type="PANTHER" id="PTHR43611:SF3">
    <property type="entry name" value="FLAVIN MONONUCLEOTIDE HYDROLASE 1, CHLOROPLATIC"/>
    <property type="match status" value="1"/>
</dbReference>
<dbReference type="InterPro" id="IPR023198">
    <property type="entry name" value="PGP-like_dom2"/>
</dbReference>
<dbReference type="SFLD" id="SFLDS00003">
    <property type="entry name" value="Haloacid_Dehalogenase"/>
    <property type="match status" value="1"/>
</dbReference>
<dbReference type="OrthoDB" id="9797415at2"/>
<dbReference type="GO" id="GO:0016787">
    <property type="term" value="F:hydrolase activity"/>
    <property type="evidence" value="ECO:0007669"/>
    <property type="project" value="UniProtKB-KW"/>
</dbReference>
<dbReference type="NCBIfam" id="TIGR01509">
    <property type="entry name" value="HAD-SF-IA-v3"/>
    <property type="match status" value="1"/>
</dbReference>
<dbReference type="PRINTS" id="PR00413">
    <property type="entry name" value="HADHALOGNASE"/>
</dbReference>
<dbReference type="PANTHER" id="PTHR43611">
    <property type="entry name" value="ALPHA-D-GLUCOSE 1-PHOSPHATE PHOSPHATASE"/>
    <property type="match status" value="1"/>
</dbReference>
<dbReference type="Gene3D" id="3.40.50.1000">
    <property type="entry name" value="HAD superfamily/HAD-like"/>
    <property type="match status" value="1"/>
</dbReference>
<organism evidence="1 2">
    <name type="scientific">Anaerocolumna aminovalerica</name>
    <dbReference type="NCBI Taxonomy" id="1527"/>
    <lineage>
        <taxon>Bacteria</taxon>
        <taxon>Bacillati</taxon>
        <taxon>Bacillota</taxon>
        <taxon>Clostridia</taxon>
        <taxon>Lachnospirales</taxon>
        <taxon>Lachnospiraceae</taxon>
        <taxon>Anaerocolumna</taxon>
    </lineage>
</organism>
<protein>
    <submittedName>
        <fullName evidence="1">Putative hydrolase of the HAD superfamily</fullName>
    </submittedName>
</protein>
<dbReference type="SUPFAM" id="SSF56784">
    <property type="entry name" value="HAD-like"/>
    <property type="match status" value="1"/>
</dbReference>
<dbReference type="STRING" id="1527.SAMN04489757_10525"/>
<dbReference type="InterPro" id="IPR006439">
    <property type="entry name" value="HAD-SF_hydro_IA"/>
</dbReference>
<dbReference type="RefSeq" id="WP_091684648.1">
    <property type="nucleotide sequence ID" value="NZ_BAABFM010000026.1"/>
</dbReference>
<name>A0A1I5D6M7_9FIRM</name>
<evidence type="ECO:0000313" key="1">
    <source>
        <dbReference type="EMBL" id="SFN94924.1"/>
    </source>
</evidence>
<sequence length="201" mass="22982">MINTIILDIGQVMAHFRWKEYLTDCGYDEETIKRVSKATVLSKEWGEEDRGILSDEELIAAFIANDPGVAEEIRKLKGSPEKLVMEYDYSADFVKKLKANGYNVYLLSNYGKTNFAYARSHFKFIPYVDGGVISYEVNHIKPEPEIYRALIDKYQFDPKEAVFLDDSLANLEGAKTFGFHTIHFTEFDKAVEELKALGVNI</sequence>
<keyword evidence="1" id="KW-0378">Hydrolase</keyword>
<dbReference type="Gene3D" id="1.10.150.240">
    <property type="entry name" value="Putative phosphatase, domain 2"/>
    <property type="match status" value="1"/>
</dbReference>